<evidence type="ECO:0000313" key="2">
    <source>
        <dbReference type="EMBL" id="OXA89482.1"/>
    </source>
</evidence>
<dbReference type="Gene3D" id="2.60.120.620">
    <property type="entry name" value="q2cbj1_9rhob like domain"/>
    <property type="match status" value="1"/>
</dbReference>
<dbReference type="AlphaFoldDB" id="A0A086A0E6"/>
<dbReference type="OrthoDB" id="1157001at2"/>
<sequence length="306" mass="35783">MPWNILENLWNRTLNPNTVTATNENITWDKEIEMLYQLGISMEDTLQYLYFEKPDFEAFKIWVNQKKKGKTLEPQDLTDNVLSDDDLEFWNRNGYVIVKNAISKEDCEDTQLAIWDFLKMDPNKKESWYNNHPDQKGLMLNFSDHETLNRNRFSPRIKKAYEQLYKTNDIYKTIDKVSFNPPETHEFTFLGGSLHWDVSLSLPISFGFQGLLYLTDCGAQDGAFHCVPGFHNKIDSWLKNLEPHINPREEILKITQPIPIVANAGDFIIWQNTLPHCASANQGTSPRMVQYLTYFPNNYVSSEKWI</sequence>
<dbReference type="PANTHER" id="PTHR31630">
    <property type="entry name" value="PHYTANOYL-COA DIOXYGENASE-RELATED-RELATED"/>
    <property type="match status" value="1"/>
</dbReference>
<evidence type="ECO:0000313" key="1">
    <source>
        <dbReference type="EMBL" id="KFF10160.1"/>
    </source>
</evidence>
<dbReference type="GO" id="GO:0016706">
    <property type="term" value="F:2-oxoglutarate-dependent dioxygenase activity"/>
    <property type="evidence" value="ECO:0007669"/>
    <property type="project" value="UniProtKB-ARBA"/>
</dbReference>
<organism evidence="1 3">
    <name type="scientific">Flavobacterium hydatis</name>
    <name type="common">Cytophaga aquatilis</name>
    <dbReference type="NCBI Taxonomy" id="991"/>
    <lineage>
        <taxon>Bacteria</taxon>
        <taxon>Pseudomonadati</taxon>
        <taxon>Bacteroidota</taxon>
        <taxon>Flavobacteriia</taxon>
        <taxon>Flavobacteriales</taxon>
        <taxon>Flavobacteriaceae</taxon>
        <taxon>Flavobacterium</taxon>
    </lineage>
</organism>
<dbReference type="eggNOG" id="COG5285">
    <property type="taxonomic scope" value="Bacteria"/>
</dbReference>
<accession>A0A086A0E6</accession>
<dbReference type="RefSeq" id="WP_035626902.1">
    <property type="nucleotide sequence ID" value="NZ_JBEWQG010000026.1"/>
</dbReference>
<protein>
    <submittedName>
        <fullName evidence="1">Phytanoyl-CoA dioxygenase</fullName>
    </submittedName>
</protein>
<proteinExistence type="predicted"/>
<keyword evidence="1" id="KW-0223">Dioxygenase</keyword>
<comment type="caution">
    <text evidence="1">The sequence shown here is derived from an EMBL/GenBank/DDBJ whole genome shotgun (WGS) entry which is preliminary data.</text>
</comment>
<dbReference type="STRING" id="991.IW20_21080"/>
<keyword evidence="1" id="KW-0560">Oxidoreductase</keyword>
<dbReference type="Pfam" id="PF05721">
    <property type="entry name" value="PhyH"/>
    <property type="match status" value="1"/>
</dbReference>
<reference evidence="2 4" key="2">
    <citation type="submission" date="2016-11" db="EMBL/GenBank/DDBJ databases">
        <title>Whole genomes of Flavobacteriaceae.</title>
        <authorList>
            <person name="Stine C."/>
            <person name="Li C."/>
            <person name="Tadesse D."/>
        </authorList>
    </citation>
    <scope>NUCLEOTIDE SEQUENCE [LARGE SCALE GENOMIC DNA]</scope>
    <source>
        <strain evidence="2 4">ATCC 29551</strain>
    </source>
</reference>
<dbReference type="EMBL" id="MUGY01000030">
    <property type="protein sequence ID" value="OXA89482.1"/>
    <property type="molecule type" value="Genomic_DNA"/>
</dbReference>
<dbReference type="EMBL" id="JPRM01000041">
    <property type="protein sequence ID" value="KFF10160.1"/>
    <property type="molecule type" value="Genomic_DNA"/>
</dbReference>
<keyword evidence="4" id="KW-1185">Reference proteome</keyword>
<gene>
    <name evidence="2" type="ORF">B0A62_20660</name>
    <name evidence="1" type="ORF">IW20_21080</name>
</gene>
<dbReference type="SUPFAM" id="SSF51197">
    <property type="entry name" value="Clavaminate synthase-like"/>
    <property type="match status" value="1"/>
</dbReference>
<reference evidence="1 3" key="1">
    <citation type="submission" date="2014-07" db="EMBL/GenBank/DDBJ databases">
        <title>Genome of Flavobacterium hydatis DSM 2063.</title>
        <authorList>
            <person name="Pipes S.E."/>
            <person name="Stropko S.J."/>
            <person name="Newman J.D."/>
        </authorList>
    </citation>
    <scope>NUCLEOTIDE SEQUENCE [LARGE SCALE GENOMIC DNA]</scope>
    <source>
        <strain evidence="1 3">DSM 2063</strain>
    </source>
</reference>
<evidence type="ECO:0000313" key="4">
    <source>
        <dbReference type="Proteomes" id="UP000198424"/>
    </source>
</evidence>
<dbReference type="PANTHER" id="PTHR31630:SF6">
    <property type="entry name" value="PHYTANOYL-COA DIOXYGENASE-RELATED"/>
    <property type="match status" value="1"/>
</dbReference>
<dbReference type="Proteomes" id="UP000028712">
    <property type="component" value="Unassembled WGS sequence"/>
</dbReference>
<evidence type="ECO:0000313" key="3">
    <source>
        <dbReference type="Proteomes" id="UP000028712"/>
    </source>
</evidence>
<name>A0A086A0E6_FLAHY</name>
<dbReference type="InterPro" id="IPR008775">
    <property type="entry name" value="Phytyl_CoA_dOase-like"/>
</dbReference>
<dbReference type="Proteomes" id="UP000198424">
    <property type="component" value="Unassembled WGS sequence"/>
</dbReference>